<feature type="domain" description="EamA" evidence="7">
    <location>
        <begin position="111"/>
        <end position="244"/>
    </location>
</feature>
<evidence type="ECO:0000313" key="8">
    <source>
        <dbReference type="Proteomes" id="UP000790787"/>
    </source>
</evidence>
<reference evidence="8" key="1">
    <citation type="journal article" date="2014" name="Nat. Commun.">
        <title>The tobacco genome sequence and its comparison with those of tomato and potato.</title>
        <authorList>
            <person name="Sierro N."/>
            <person name="Battey J.N."/>
            <person name="Ouadi S."/>
            <person name="Bakaher N."/>
            <person name="Bovet L."/>
            <person name="Willig A."/>
            <person name="Goepfert S."/>
            <person name="Peitsch M.C."/>
            <person name="Ivanov N.V."/>
        </authorList>
    </citation>
    <scope>NUCLEOTIDE SEQUENCE [LARGE SCALE GENOMIC DNA]</scope>
</reference>
<evidence type="ECO:0000313" key="9">
    <source>
        <dbReference type="RefSeq" id="XP_016481189.1"/>
    </source>
</evidence>
<keyword evidence="3 6" id="KW-0812">Transmembrane</keyword>
<keyword evidence="5 6" id="KW-0472">Membrane</keyword>
<sequence length="414" mass="44802">MPIAEPMNGDGSTRIGVNDIEDAIGVVEMVGPSSITAVDSSSTAESSISICDDDQISPLLTQSERPKINIFTISYPTRQKLNKEEVIKVVEPDKSPFLQFIVWLWSGSRYSGLLCMVLSSIIYSTMGVVSDVFTAQSVPLFEIAFARCTVVLVLSFVWLRKSGQPIFGPTSARKLLVLRALTGYISLMSFIYSIQRLPVSQAIILSFTAPIMASTVARVTLHEKLKIAEIGGLASSFFGLLFIFQPMVKPQGTFPSSIEASESHSNGKHHIFAVLVGLFSSTATGVTYCLTRAGAKAADQPVLPVFSFVLLASPAAAMSTFSFESFVLPSFFSFLLMAVLGVLAFFAEITLARGLQLEKTSRVANIQFIEAALSQFLGMGSSRIIPSFGRLFGCIIILISACCTMYIGPEKEIE</sequence>
<dbReference type="PANTHER" id="PTHR22911">
    <property type="entry name" value="ACYL-MALONYL CONDENSING ENZYME-RELATED"/>
    <property type="match status" value="1"/>
</dbReference>
<dbReference type="STRING" id="4097.A0A1S4AWX3"/>
<evidence type="ECO:0000256" key="1">
    <source>
        <dbReference type="ARBA" id="ARBA00004141"/>
    </source>
</evidence>
<feature type="transmembrane region" description="Helical" evidence="6">
    <location>
        <begin position="271"/>
        <end position="290"/>
    </location>
</feature>
<dbReference type="GO" id="GO:0016020">
    <property type="term" value="C:membrane"/>
    <property type="evidence" value="ECO:0000318"/>
    <property type="project" value="GO_Central"/>
</dbReference>
<dbReference type="PaxDb" id="4097-A0A1S4AWX3"/>
<feature type="transmembrane region" description="Helical" evidence="6">
    <location>
        <begin position="388"/>
        <end position="408"/>
    </location>
</feature>
<feature type="transmembrane region" description="Helical" evidence="6">
    <location>
        <begin position="228"/>
        <end position="248"/>
    </location>
</feature>
<name>A0A1S4AWX3_TOBAC</name>
<dbReference type="RefSeq" id="XP_016481189.1">
    <property type="nucleotide sequence ID" value="XM_016625703.2"/>
</dbReference>
<organism evidence="8 9">
    <name type="scientific">Nicotiana tabacum</name>
    <name type="common">Common tobacco</name>
    <dbReference type="NCBI Taxonomy" id="4097"/>
    <lineage>
        <taxon>Eukaryota</taxon>
        <taxon>Viridiplantae</taxon>
        <taxon>Streptophyta</taxon>
        <taxon>Embryophyta</taxon>
        <taxon>Tracheophyta</taxon>
        <taxon>Spermatophyta</taxon>
        <taxon>Magnoliopsida</taxon>
        <taxon>eudicotyledons</taxon>
        <taxon>Gunneridae</taxon>
        <taxon>Pentapetalae</taxon>
        <taxon>asterids</taxon>
        <taxon>lamiids</taxon>
        <taxon>Solanales</taxon>
        <taxon>Solanaceae</taxon>
        <taxon>Nicotianoideae</taxon>
        <taxon>Nicotianeae</taxon>
        <taxon>Nicotiana</taxon>
    </lineage>
</organism>
<feature type="transmembrane region" description="Helical" evidence="6">
    <location>
        <begin position="139"/>
        <end position="159"/>
    </location>
</feature>
<feature type="transmembrane region" description="Helical" evidence="6">
    <location>
        <begin position="175"/>
        <end position="194"/>
    </location>
</feature>
<dbReference type="OrthoDB" id="306876at2759"/>
<dbReference type="GeneID" id="107802244"/>
<evidence type="ECO:0000256" key="2">
    <source>
        <dbReference type="ARBA" id="ARBA00007635"/>
    </source>
</evidence>
<proteinExistence type="inferred from homology"/>
<dbReference type="InterPro" id="IPR037185">
    <property type="entry name" value="EmrE-like"/>
</dbReference>
<feature type="transmembrane region" description="Helical" evidence="6">
    <location>
        <begin position="302"/>
        <end position="321"/>
    </location>
</feature>
<keyword evidence="4 6" id="KW-1133">Transmembrane helix</keyword>
<keyword evidence="8" id="KW-1185">Reference proteome</keyword>
<dbReference type="Pfam" id="PF00892">
    <property type="entry name" value="EamA"/>
    <property type="match status" value="1"/>
</dbReference>
<dbReference type="AlphaFoldDB" id="A0A1S4AWX3"/>
<dbReference type="InterPro" id="IPR000620">
    <property type="entry name" value="EamA_dom"/>
</dbReference>
<accession>A0A1S4AWX3</accession>
<reference evidence="9" key="2">
    <citation type="submission" date="2025-08" db="UniProtKB">
        <authorList>
            <consortium name="RefSeq"/>
        </authorList>
    </citation>
    <scope>IDENTIFICATION</scope>
    <source>
        <tissue evidence="9">Leaf</tissue>
    </source>
</reference>
<evidence type="ECO:0000256" key="5">
    <source>
        <dbReference type="ARBA" id="ARBA00023136"/>
    </source>
</evidence>
<dbReference type="PANTHER" id="PTHR22911:SF6">
    <property type="entry name" value="SOLUTE CARRIER FAMILY 35 MEMBER G1"/>
    <property type="match status" value="1"/>
</dbReference>
<evidence type="ECO:0000256" key="6">
    <source>
        <dbReference type="SAM" id="Phobius"/>
    </source>
</evidence>
<evidence type="ECO:0000256" key="4">
    <source>
        <dbReference type="ARBA" id="ARBA00022989"/>
    </source>
</evidence>
<dbReference type="SUPFAM" id="SSF103481">
    <property type="entry name" value="Multidrug resistance efflux transporter EmrE"/>
    <property type="match status" value="1"/>
</dbReference>
<evidence type="ECO:0000259" key="7">
    <source>
        <dbReference type="Pfam" id="PF00892"/>
    </source>
</evidence>
<feature type="transmembrane region" description="Helical" evidence="6">
    <location>
        <begin position="327"/>
        <end position="352"/>
    </location>
</feature>
<feature type="transmembrane region" description="Helical" evidence="6">
    <location>
        <begin position="200"/>
        <end position="221"/>
    </location>
</feature>
<comment type="subcellular location">
    <subcellularLocation>
        <location evidence="1">Membrane</location>
        <topology evidence="1">Multi-pass membrane protein</topology>
    </subcellularLocation>
</comment>
<evidence type="ECO:0000256" key="3">
    <source>
        <dbReference type="ARBA" id="ARBA00022692"/>
    </source>
</evidence>
<comment type="similarity">
    <text evidence="2">Belongs to the drug/metabolite transporter (DMT) superfamily. Plant drug/metabolite exporter (P-DME) (TC 2.A.7.4) family.</text>
</comment>
<protein>
    <submittedName>
        <fullName evidence="9">Uncharacterized protein LOC107802244 isoform X1</fullName>
    </submittedName>
    <submittedName>
        <fullName evidence="9">Uncharacterized protein isoform X1</fullName>
    </submittedName>
</protein>
<dbReference type="RefSeq" id="XP_016481189.1">
    <property type="nucleotide sequence ID" value="XM_016625703.1"/>
</dbReference>
<dbReference type="Proteomes" id="UP000790787">
    <property type="component" value="Chromosome 13"/>
</dbReference>
<dbReference type="KEGG" id="nta:107802244"/>
<gene>
    <name evidence="9" type="primary">LOC107802244</name>
</gene>